<dbReference type="InterPro" id="IPR042121">
    <property type="entry name" value="MutL_C_regsub"/>
</dbReference>
<dbReference type="EMBL" id="KV454013">
    <property type="protein sequence ID" value="ODV95984.1"/>
    <property type="molecule type" value="Genomic_DNA"/>
</dbReference>
<dbReference type="SUPFAM" id="SSF55874">
    <property type="entry name" value="ATPase domain of HSP90 chaperone/DNA topoisomerase II/histidine kinase"/>
    <property type="match status" value="1"/>
</dbReference>
<dbReference type="InterPro" id="IPR038973">
    <property type="entry name" value="MutL/Mlh/Pms-like"/>
</dbReference>
<dbReference type="CDD" id="cd16926">
    <property type="entry name" value="HATPase_MutL-MLH-PMS-like"/>
    <property type="match status" value="1"/>
</dbReference>
<accession>A0A1E4TW79</accession>
<feature type="domain" description="DNA mismatch repair protein S5" evidence="6">
    <location>
        <begin position="217"/>
        <end position="354"/>
    </location>
</feature>
<gene>
    <name evidence="7" type="ORF">PACTADRAFT_49407</name>
</gene>
<dbReference type="InterPro" id="IPR036890">
    <property type="entry name" value="HATPase_C_sf"/>
</dbReference>
<dbReference type="Gene3D" id="3.30.1370.100">
    <property type="entry name" value="MutL, C-terminal domain, regulatory subdomain"/>
    <property type="match status" value="1"/>
</dbReference>
<feature type="region of interest" description="Disordered" evidence="4">
    <location>
        <begin position="495"/>
        <end position="527"/>
    </location>
</feature>
<evidence type="ECO:0000259" key="5">
    <source>
        <dbReference type="SMART" id="SM00853"/>
    </source>
</evidence>
<dbReference type="SMART" id="SM00853">
    <property type="entry name" value="MutL_C"/>
    <property type="match status" value="1"/>
</dbReference>
<evidence type="ECO:0000313" key="7">
    <source>
        <dbReference type="EMBL" id="ODV95984.1"/>
    </source>
</evidence>
<sequence length="889" mass="101986">MTEIRQISTSDVHRITSGQVIIDLQSAVKELVENSLDANSTRIEITFKNYGIDSFEVTDNGNGISSRDFSNICLKHYTSKLIKFEDVSGVETFGFRGEAMSSLCSISKLKIKTATNEDYPKANLLEFDHFGNLINQSIVSGSKGTSVVVEELFKNLPVRQKNFIKNSKKEFQKVIHLLQSYCIICVGVRMMISNVNSKGKKQLILATKENNSMKQNIIDVFGNSMLNGLEQLNLPLNIEPSQTLNLKNHHNRNSFEVVVSGYISSCSFGQGRTSQDRQLVFINNRPVILPQLNKLINEVYKTFNHLEYPVFFINLIIAPDLIDINVTPDKRTILISHENSITFVFREELVSFFQSQNNIIPKSTTTLDGSKKAKNFSRQNSLNNFIKSDSTEKDDKEEKEVENNYHQENQEEQESIEQDFEQEQTNESIDHEQQILQEQEQDDDILNNERKDYEESKIQEESGVKDAPRKLRENRIQEVFQRPAKRCRTISLSDFINNTDNNTPTHDENEDDDDELSNSQPMTISMGDNIIQEHVIKRSKNKYDFIEASSPSEEEIDFNNNSESETNDKTQITSPVEEVLDKNMEIDEKDKNDSISTQEALTSSQLSRRGNSSSNRSYQTQNFDAVVKVNIEEILSSAKKLQNEDLVKNRSNNNNKGLQNNPIEKNFDEDEESSEATLTLTVSKSDFKEMKIVGQFNLGFIIVTREKCPGVVDLFIIDQHASDEKYNFERLQRETVFQSQRLVIPETLELNTLDELMVMDNLDIFKLNGYKIKINDDKPNGSKVTLISIPLSKETIFDLQDFQELIHLIRENPSNKAVRPSKIRSMFAMRACRSSIMIGKNLSFTTMERVVKNLSEIDKPWNCPHGRPTMRHLMELKDWDNGFISDYLL</sequence>
<feature type="compositionally biased region" description="Polar residues" evidence="4">
    <location>
        <begin position="558"/>
        <end position="574"/>
    </location>
</feature>
<dbReference type="GO" id="GO:0140664">
    <property type="term" value="F:ATP-dependent DNA damage sensor activity"/>
    <property type="evidence" value="ECO:0007669"/>
    <property type="project" value="InterPro"/>
</dbReference>
<dbReference type="InterPro" id="IPR020568">
    <property type="entry name" value="Ribosomal_Su5_D2-typ_SF"/>
</dbReference>
<reference evidence="8" key="1">
    <citation type="submission" date="2016-05" db="EMBL/GenBank/DDBJ databases">
        <title>Comparative genomics of biotechnologically important yeasts.</title>
        <authorList>
            <consortium name="DOE Joint Genome Institute"/>
            <person name="Riley R."/>
            <person name="Haridas S."/>
            <person name="Wolfe K.H."/>
            <person name="Lopes M.R."/>
            <person name="Hittinger C.T."/>
            <person name="Goker M."/>
            <person name="Salamov A."/>
            <person name="Wisecaver J."/>
            <person name="Long T.M."/>
            <person name="Aerts A.L."/>
            <person name="Barry K."/>
            <person name="Choi C."/>
            <person name="Clum A."/>
            <person name="Coughlan A.Y."/>
            <person name="Deshpande S."/>
            <person name="Douglass A.P."/>
            <person name="Hanson S.J."/>
            <person name="Klenk H.-P."/>
            <person name="Labutti K."/>
            <person name="Lapidus A."/>
            <person name="Lindquist E."/>
            <person name="Lipzen A."/>
            <person name="Meier-Kolthoff J.P."/>
            <person name="Ohm R.A."/>
            <person name="Otillar R.P."/>
            <person name="Pangilinan J."/>
            <person name="Peng Y."/>
            <person name="Rokas A."/>
            <person name="Rosa C.A."/>
            <person name="Scheuner C."/>
            <person name="Sibirny A.A."/>
            <person name="Slot J.C."/>
            <person name="Stielow J.B."/>
            <person name="Sun H."/>
            <person name="Kurtzman C.P."/>
            <person name="Blackwell M."/>
            <person name="Grigoriev I.V."/>
            <person name="Jeffries T.W."/>
        </authorList>
    </citation>
    <scope>NUCLEOTIDE SEQUENCE [LARGE SCALE GENOMIC DNA]</scope>
    <source>
        <strain evidence="8">NRRL Y-2460</strain>
    </source>
</reference>
<feature type="region of interest" description="Disordered" evidence="4">
    <location>
        <begin position="549"/>
        <end position="618"/>
    </location>
</feature>
<dbReference type="SMART" id="SM01340">
    <property type="entry name" value="DNA_mis_repair"/>
    <property type="match status" value="1"/>
</dbReference>
<dbReference type="GO" id="GO:0005524">
    <property type="term" value="F:ATP binding"/>
    <property type="evidence" value="ECO:0007669"/>
    <property type="project" value="EnsemblFungi"/>
</dbReference>
<dbReference type="CDD" id="cd03484">
    <property type="entry name" value="MutL_Trans_hPMS_2_like"/>
    <property type="match status" value="1"/>
</dbReference>
<name>A0A1E4TW79_PACTA</name>
<dbReference type="Pfam" id="PF13589">
    <property type="entry name" value="HATPase_c_3"/>
    <property type="match status" value="1"/>
</dbReference>
<feature type="compositionally biased region" description="Polar residues" evidence="4">
    <location>
        <begin position="649"/>
        <end position="663"/>
    </location>
</feature>
<dbReference type="InterPro" id="IPR013507">
    <property type="entry name" value="DNA_mismatch_S5_2-like"/>
</dbReference>
<dbReference type="STRING" id="669874.A0A1E4TW79"/>
<dbReference type="Gene3D" id="3.30.565.10">
    <property type="entry name" value="Histidine kinase-like ATPase, C-terminal domain"/>
    <property type="match status" value="1"/>
</dbReference>
<dbReference type="Proteomes" id="UP000094236">
    <property type="component" value="Unassembled WGS sequence"/>
</dbReference>
<dbReference type="InterPro" id="IPR014721">
    <property type="entry name" value="Ribsml_uS5_D2-typ_fold_subgr"/>
</dbReference>
<evidence type="ECO:0000256" key="1">
    <source>
        <dbReference type="ARBA" id="ARBA00006082"/>
    </source>
</evidence>
<feature type="region of interest" description="Disordered" evidence="4">
    <location>
        <begin position="646"/>
        <end position="674"/>
    </location>
</feature>
<keyword evidence="8" id="KW-1185">Reference proteome</keyword>
<organism evidence="7 8">
    <name type="scientific">Pachysolen tannophilus NRRL Y-2460</name>
    <dbReference type="NCBI Taxonomy" id="669874"/>
    <lineage>
        <taxon>Eukaryota</taxon>
        <taxon>Fungi</taxon>
        <taxon>Dikarya</taxon>
        <taxon>Ascomycota</taxon>
        <taxon>Saccharomycotina</taxon>
        <taxon>Pichiomycetes</taxon>
        <taxon>Pachysolenaceae</taxon>
        <taxon>Pachysolen</taxon>
    </lineage>
</organism>
<dbReference type="PANTHER" id="PTHR10073">
    <property type="entry name" value="DNA MISMATCH REPAIR PROTEIN MLH, PMS, MUTL"/>
    <property type="match status" value="1"/>
</dbReference>
<feature type="compositionally biased region" description="Basic and acidic residues" evidence="4">
    <location>
        <begin position="579"/>
        <end position="593"/>
    </location>
</feature>
<comment type="similarity">
    <text evidence="1">Belongs to the DNA mismatch repair MutL/HexB family.</text>
</comment>
<dbReference type="Pfam" id="PF08676">
    <property type="entry name" value="MutL_C"/>
    <property type="match status" value="1"/>
</dbReference>
<dbReference type="GO" id="GO:0032139">
    <property type="term" value="F:dinucleotide insertion or deletion binding"/>
    <property type="evidence" value="ECO:0007669"/>
    <property type="project" value="EnsemblFungi"/>
</dbReference>
<feature type="compositionally biased region" description="Low complexity" evidence="4">
    <location>
        <begin position="603"/>
        <end position="617"/>
    </location>
</feature>
<feature type="compositionally biased region" description="Acidic residues" evidence="4">
    <location>
        <begin position="410"/>
        <end position="424"/>
    </location>
</feature>
<protein>
    <recommendedName>
        <fullName evidence="3">DNA mismatch repair protein PMS1</fullName>
    </recommendedName>
</protein>
<dbReference type="OrthoDB" id="10263226at2759"/>
<keyword evidence="2" id="KW-0227">DNA damage</keyword>
<dbReference type="GO" id="GO:0032389">
    <property type="term" value="C:MutLalpha complex"/>
    <property type="evidence" value="ECO:0007669"/>
    <property type="project" value="EnsemblFungi"/>
</dbReference>
<dbReference type="InterPro" id="IPR037198">
    <property type="entry name" value="MutL_C_sf"/>
</dbReference>
<dbReference type="InterPro" id="IPR014790">
    <property type="entry name" value="MutL_C"/>
</dbReference>
<feature type="domain" description="MutL C-terminal dimerisation" evidence="5">
    <location>
        <begin position="692"/>
        <end position="842"/>
    </location>
</feature>
<dbReference type="SUPFAM" id="SSF118116">
    <property type="entry name" value="DNA mismatch repair protein MutL"/>
    <property type="match status" value="1"/>
</dbReference>
<dbReference type="FunFam" id="3.30.565.10:FF:000014">
    <property type="entry name" value="Mismatch repair endonuclease pms1, putative"/>
    <property type="match status" value="1"/>
</dbReference>
<proteinExistence type="inferred from homology"/>
<dbReference type="NCBIfam" id="TIGR00585">
    <property type="entry name" value="mutl"/>
    <property type="match status" value="1"/>
</dbReference>
<feature type="compositionally biased region" description="Basic and acidic residues" evidence="4">
    <location>
        <begin position="389"/>
        <end position="409"/>
    </location>
</feature>
<evidence type="ECO:0000256" key="4">
    <source>
        <dbReference type="SAM" id="MobiDB-lite"/>
    </source>
</evidence>
<dbReference type="GO" id="GO:0000710">
    <property type="term" value="P:meiotic mismatch repair"/>
    <property type="evidence" value="ECO:0007669"/>
    <property type="project" value="EnsemblFungi"/>
</dbReference>
<dbReference type="InterPro" id="IPR002099">
    <property type="entry name" value="MutL/Mlh/PMS"/>
</dbReference>
<feature type="compositionally biased region" description="Polar residues" evidence="4">
    <location>
        <begin position="376"/>
        <end position="386"/>
    </location>
</feature>
<dbReference type="GO" id="GO:0016887">
    <property type="term" value="F:ATP hydrolysis activity"/>
    <property type="evidence" value="ECO:0007669"/>
    <property type="project" value="EnsemblFungi"/>
</dbReference>
<dbReference type="AlphaFoldDB" id="A0A1E4TW79"/>
<dbReference type="Pfam" id="PF01119">
    <property type="entry name" value="DNA_mis_repair"/>
    <property type="match status" value="1"/>
</dbReference>
<dbReference type="Gene3D" id="3.30.230.10">
    <property type="match status" value="1"/>
</dbReference>
<evidence type="ECO:0000256" key="2">
    <source>
        <dbReference type="ARBA" id="ARBA00022763"/>
    </source>
</evidence>
<evidence type="ECO:0000313" key="8">
    <source>
        <dbReference type="Proteomes" id="UP000094236"/>
    </source>
</evidence>
<dbReference type="GO" id="GO:0003697">
    <property type="term" value="F:single-stranded DNA binding"/>
    <property type="evidence" value="ECO:0007669"/>
    <property type="project" value="EnsemblFungi"/>
</dbReference>
<dbReference type="PANTHER" id="PTHR10073:SF52">
    <property type="entry name" value="MISMATCH REPAIR ENDONUCLEASE PMS2"/>
    <property type="match status" value="1"/>
</dbReference>
<evidence type="ECO:0000256" key="3">
    <source>
        <dbReference type="ARBA" id="ARBA00070941"/>
    </source>
</evidence>
<dbReference type="FunFam" id="3.30.1370.100:FF:000001">
    <property type="entry name" value="Mismatch repair endonuclease pms1, putative"/>
    <property type="match status" value="1"/>
</dbReference>
<evidence type="ECO:0000259" key="6">
    <source>
        <dbReference type="SMART" id="SM01340"/>
    </source>
</evidence>
<dbReference type="Gene3D" id="3.30.1540.20">
    <property type="entry name" value="MutL, C-terminal domain, dimerisation subdomain"/>
    <property type="match status" value="1"/>
</dbReference>
<dbReference type="GO" id="GO:0000404">
    <property type="term" value="F:heteroduplex DNA loop binding"/>
    <property type="evidence" value="ECO:0007669"/>
    <property type="project" value="EnsemblFungi"/>
</dbReference>
<dbReference type="InterPro" id="IPR042120">
    <property type="entry name" value="MutL_C_dimsub"/>
</dbReference>
<dbReference type="SUPFAM" id="SSF54211">
    <property type="entry name" value="Ribosomal protein S5 domain 2-like"/>
    <property type="match status" value="1"/>
</dbReference>
<feature type="region of interest" description="Disordered" evidence="4">
    <location>
        <begin position="363"/>
        <end position="429"/>
    </location>
</feature>